<dbReference type="Proteomes" id="UP001165652">
    <property type="component" value="Unassembled WGS sequence"/>
</dbReference>
<comment type="caution">
    <text evidence="7">The sequence shown here is derived from an EMBL/GenBank/DDBJ whole genome shotgun (WGS) entry which is preliminary data.</text>
</comment>
<sequence length="651" mass="70884">MNAEQLRRGVARILSRRPDIAARLAQVGVDAPAIARAAAPSDRGRLEFAGPAIAAATGAASPVGLPRSVSAEIESIIEMVGRPTLFVSGDDFDLPAEEELALRLRAARAAVAPRLRSVGRVEVFDGMVKWPIGTAWMVAEGIAVTNRHVAERFATTDANGRPVLLTDLRGRPYRVVVDFREEHGTIEESEIAVEAVVYLPHRSSAVADVALLRLAGPGRLPPPIPLATGTAAPDRWIAVVGYPQPDERIPPEARAVEETYFSGVYGVKRLSPGQIDRLDLPAAPAWLLAHDATTLGGNSGSVLLDLSTGAAVGLHFMGEYRRANYAVAADEIARILGDLGLAPTRVPAAPSPVPAEDVLPAGAVEAAEDLSGFAGYAADFILPRGDASFEIPLPEVTGQAPGEVATLTDGSGSVLHYRNFSVVMNAARRLCYFSAVNIDGSKTFSINGQRPRWRTDRRLDEALQIIGECYGPEDQGKFSRGHMTRREDPNWGDRREDAVTSNRHTFFVTNACPQVQPFNAGLWLSLENYALENCDQDDMRISVFTGPIFRDDDPEFFGVPVPTAFFKILAFRHDSTKALSATGYVMSQRDVLPSREEFVFGQFRSSQVTIRHIERETGLSFHHLRDHDPFDDGTEAVAVRWLRRPTDIRFA</sequence>
<dbReference type="SUPFAM" id="SSF54060">
    <property type="entry name" value="His-Me finger endonucleases"/>
    <property type="match status" value="1"/>
</dbReference>
<dbReference type="SMART" id="SM00892">
    <property type="entry name" value="Endonuclease_NS"/>
    <property type="match status" value="1"/>
</dbReference>
<dbReference type="Pfam" id="PF13365">
    <property type="entry name" value="Trypsin_2"/>
    <property type="match status" value="1"/>
</dbReference>
<dbReference type="InterPro" id="IPR044925">
    <property type="entry name" value="His-Me_finger_sf"/>
</dbReference>
<dbReference type="InterPro" id="IPR044929">
    <property type="entry name" value="DNA/RNA_non-sp_Endonuclease_sf"/>
</dbReference>
<dbReference type="EMBL" id="JAQQLI010000071">
    <property type="protein sequence ID" value="MDC7789408.1"/>
    <property type="molecule type" value="Genomic_DNA"/>
</dbReference>
<dbReference type="EC" id="3.4.21.-" evidence="4"/>
<keyword evidence="2 4" id="KW-0378">Hydrolase</keyword>
<feature type="domain" description="ENPP1-3/EXOG-like endonuclease/phosphodiesterase" evidence="5">
    <location>
        <begin position="417"/>
        <end position="628"/>
    </location>
</feature>
<dbReference type="SMART" id="SM00477">
    <property type="entry name" value="NUC"/>
    <property type="match status" value="1"/>
</dbReference>
<feature type="domain" description="DNA/RNA non-specific endonuclease/pyrophosphatase/phosphodiesterase" evidence="6">
    <location>
        <begin position="416"/>
        <end position="628"/>
    </location>
</feature>
<dbReference type="InterPro" id="IPR009003">
    <property type="entry name" value="Peptidase_S1_PA"/>
</dbReference>
<dbReference type="Pfam" id="PF01223">
    <property type="entry name" value="Endonuclease_NS"/>
    <property type="match status" value="1"/>
</dbReference>
<proteinExistence type="inferred from homology"/>
<evidence type="ECO:0000256" key="2">
    <source>
        <dbReference type="ARBA" id="ARBA00022801"/>
    </source>
</evidence>
<keyword evidence="7" id="KW-0540">Nuclease</keyword>
<dbReference type="RefSeq" id="WP_272780234.1">
    <property type="nucleotide sequence ID" value="NZ_JAQQLI010000071.1"/>
</dbReference>
<dbReference type="PANTHER" id="PTHR13966:SF5">
    <property type="entry name" value="ENDONUCLEASE G, MITOCHONDRIAL"/>
    <property type="match status" value="1"/>
</dbReference>
<comment type="similarity">
    <text evidence="4">Belongs to the peptidase S1B family.</text>
</comment>
<evidence type="ECO:0000256" key="3">
    <source>
        <dbReference type="ARBA" id="ARBA00022825"/>
    </source>
</evidence>
<evidence type="ECO:0000259" key="6">
    <source>
        <dbReference type="SMART" id="SM00892"/>
    </source>
</evidence>
<evidence type="ECO:0000313" key="8">
    <source>
        <dbReference type="Proteomes" id="UP001165652"/>
    </source>
</evidence>
<dbReference type="PANTHER" id="PTHR13966">
    <property type="entry name" value="ENDONUCLEASE RELATED"/>
    <property type="match status" value="1"/>
</dbReference>
<evidence type="ECO:0000259" key="5">
    <source>
        <dbReference type="SMART" id="SM00477"/>
    </source>
</evidence>
<dbReference type="InterPro" id="IPR040255">
    <property type="entry name" value="Non-specific_endonuclease"/>
</dbReference>
<dbReference type="Gene3D" id="2.40.10.120">
    <property type="match status" value="1"/>
</dbReference>
<accession>A0ABT5JJ61</accession>
<reference evidence="7" key="2">
    <citation type="submission" date="2023-02" db="EMBL/GenBank/DDBJ databases">
        <authorList>
            <person name="Rayyan A."/>
            <person name="Meyer T."/>
            <person name="Kyndt J.A."/>
        </authorList>
    </citation>
    <scope>NUCLEOTIDE SEQUENCE</scope>
    <source>
        <strain evidence="7">DSM 9987</strain>
    </source>
</reference>
<dbReference type="PRINTS" id="PR00839">
    <property type="entry name" value="V8PROTEASE"/>
</dbReference>
<keyword evidence="8" id="KW-1185">Reference proteome</keyword>
<keyword evidence="7" id="KW-0255">Endonuclease</keyword>
<evidence type="ECO:0000256" key="1">
    <source>
        <dbReference type="ARBA" id="ARBA00022670"/>
    </source>
</evidence>
<keyword evidence="1 4" id="KW-0645">Protease</keyword>
<dbReference type="InterPro" id="IPR008256">
    <property type="entry name" value="Peptidase_S1B"/>
</dbReference>
<gene>
    <name evidence="7" type="ORF">PQJ73_27320</name>
</gene>
<dbReference type="CDD" id="cd00091">
    <property type="entry name" value="NUC"/>
    <property type="match status" value="1"/>
</dbReference>
<dbReference type="GO" id="GO:0004519">
    <property type="term" value="F:endonuclease activity"/>
    <property type="evidence" value="ECO:0007669"/>
    <property type="project" value="UniProtKB-KW"/>
</dbReference>
<dbReference type="Gene3D" id="3.40.570.10">
    <property type="entry name" value="Extracellular Endonuclease, subunit A"/>
    <property type="match status" value="1"/>
</dbReference>
<dbReference type="SUPFAM" id="SSF50494">
    <property type="entry name" value="Trypsin-like serine proteases"/>
    <property type="match status" value="1"/>
</dbReference>
<keyword evidence="3 4" id="KW-0720">Serine protease</keyword>
<evidence type="ECO:0000313" key="7">
    <source>
        <dbReference type="EMBL" id="MDC7789408.1"/>
    </source>
</evidence>
<organism evidence="7 8">
    <name type="scientific">Rhodoplanes tepidamans</name>
    <name type="common">Rhodoplanes cryptolactis</name>
    <dbReference type="NCBI Taxonomy" id="200616"/>
    <lineage>
        <taxon>Bacteria</taxon>
        <taxon>Pseudomonadati</taxon>
        <taxon>Pseudomonadota</taxon>
        <taxon>Alphaproteobacteria</taxon>
        <taxon>Hyphomicrobiales</taxon>
        <taxon>Nitrobacteraceae</taxon>
        <taxon>Rhodoplanes</taxon>
    </lineage>
</organism>
<reference evidence="7" key="1">
    <citation type="journal article" date="2023" name="Microbiol Resour">
        <title>Genome Sequences of Rhodoplanes serenus and Two Thermotolerant Strains, Rhodoplanes tepidamans and 'Rhodoplanes cryptolactis,' Further Refine the Genus.</title>
        <authorList>
            <person name="Rayyan A.A."/>
            <person name="Kyndt J.A."/>
        </authorList>
    </citation>
    <scope>NUCLEOTIDE SEQUENCE</scope>
    <source>
        <strain evidence="7">DSM 9987</strain>
    </source>
</reference>
<protein>
    <recommendedName>
        <fullName evidence="4">Serine protease</fullName>
        <ecNumber evidence="4">3.4.21.-</ecNumber>
    </recommendedName>
</protein>
<name>A0ABT5JJ61_RHOTP</name>
<dbReference type="InterPro" id="IPR020821">
    <property type="entry name" value="ENPP1-3/EXOG-like_nuc-like"/>
</dbReference>
<dbReference type="InterPro" id="IPR001604">
    <property type="entry name" value="Endo_G_ENPP1-like_dom"/>
</dbReference>
<evidence type="ECO:0000256" key="4">
    <source>
        <dbReference type="RuleBase" id="RU004296"/>
    </source>
</evidence>